<protein>
    <submittedName>
        <fullName evidence="1">Uncharacterized protein</fullName>
    </submittedName>
</protein>
<dbReference type="EMBL" id="QYBC01000048">
    <property type="protein sequence ID" value="RYB01323.1"/>
    <property type="molecule type" value="Genomic_DNA"/>
</dbReference>
<evidence type="ECO:0000313" key="1">
    <source>
        <dbReference type="EMBL" id="RYB01323.1"/>
    </source>
</evidence>
<name>A0A4Q2R6J9_9HYPH</name>
<proteinExistence type="predicted"/>
<dbReference type="AlphaFoldDB" id="A0A4Q2R6J9"/>
<organism evidence="1 2">
    <name type="scientific">Lichenibacterium ramalinae</name>
    <dbReference type="NCBI Taxonomy" id="2316527"/>
    <lineage>
        <taxon>Bacteria</taxon>
        <taxon>Pseudomonadati</taxon>
        <taxon>Pseudomonadota</taxon>
        <taxon>Alphaproteobacteria</taxon>
        <taxon>Hyphomicrobiales</taxon>
        <taxon>Lichenihabitantaceae</taxon>
        <taxon>Lichenibacterium</taxon>
    </lineage>
</organism>
<reference evidence="1 2" key="1">
    <citation type="submission" date="2018-09" db="EMBL/GenBank/DDBJ databases">
        <authorList>
            <person name="Grouzdev D.S."/>
            <person name="Krutkina M.S."/>
        </authorList>
    </citation>
    <scope>NUCLEOTIDE SEQUENCE [LARGE SCALE GENOMIC DNA]</scope>
    <source>
        <strain evidence="1 2">RmlP001</strain>
    </source>
</reference>
<gene>
    <name evidence="1" type="ORF">D3272_26680</name>
</gene>
<comment type="caution">
    <text evidence="1">The sequence shown here is derived from an EMBL/GenBank/DDBJ whole genome shotgun (WGS) entry which is preliminary data.</text>
</comment>
<dbReference type="Proteomes" id="UP000289411">
    <property type="component" value="Unassembled WGS sequence"/>
</dbReference>
<accession>A0A4Q2R6J9</accession>
<keyword evidence="2" id="KW-1185">Reference proteome</keyword>
<reference evidence="1 2" key="2">
    <citation type="submission" date="2019-02" db="EMBL/GenBank/DDBJ databases">
        <title>'Lichenibacterium ramalinii' gen. nov. sp. nov., 'Lichenibacterium minor' gen. nov. sp. nov.</title>
        <authorList>
            <person name="Pankratov T."/>
        </authorList>
    </citation>
    <scope>NUCLEOTIDE SEQUENCE [LARGE SCALE GENOMIC DNA]</scope>
    <source>
        <strain evidence="1 2">RmlP001</strain>
    </source>
</reference>
<evidence type="ECO:0000313" key="2">
    <source>
        <dbReference type="Proteomes" id="UP000289411"/>
    </source>
</evidence>
<sequence>MRGLAILRAGTALPALPADAVEQRLRFGGIVGDAILDRDGVVVAGDPARQRSERDRAVPTEGRLQDGVAVDRMAESPSGKSGCTTYAS</sequence>